<dbReference type="RefSeq" id="WP_281248210.1">
    <property type="nucleotide sequence ID" value="NZ_FQVL01000010.1"/>
</dbReference>
<accession>A0A1M4ZPU8</accession>
<dbReference type="STRING" id="112248.SAMN05444392_11041"/>
<dbReference type="EMBL" id="FQVL01000010">
    <property type="protein sequence ID" value="SHF19955.1"/>
    <property type="molecule type" value="Genomic_DNA"/>
</dbReference>
<protein>
    <submittedName>
        <fullName evidence="1">Uncharacterized protein</fullName>
    </submittedName>
</protein>
<proteinExistence type="predicted"/>
<sequence>MKRVLSKLESHLLKGGIYVNKVIVLIDENLIGDKSEELVTECRI</sequence>
<gene>
    <name evidence="1" type="ORF">SAMN05444392_11041</name>
</gene>
<name>A0A1M4ZPU8_9BACL</name>
<evidence type="ECO:0000313" key="2">
    <source>
        <dbReference type="Proteomes" id="UP000184476"/>
    </source>
</evidence>
<evidence type="ECO:0000313" key="1">
    <source>
        <dbReference type="EMBL" id="SHF19955.1"/>
    </source>
</evidence>
<dbReference type="AlphaFoldDB" id="A0A1M4ZPU8"/>
<keyword evidence="2" id="KW-1185">Reference proteome</keyword>
<organism evidence="1 2">
    <name type="scientific">Seinonella peptonophila</name>
    <dbReference type="NCBI Taxonomy" id="112248"/>
    <lineage>
        <taxon>Bacteria</taxon>
        <taxon>Bacillati</taxon>
        <taxon>Bacillota</taxon>
        <taxon>Bacilli</taxon>
        <taxon>Bacillales</taxon>
        <taxon>Thermoactinomycetaceae</taxon>
        <taxon>Seinonella</taxon>
    </lineage>
</organism>
<dbReference type="Proteomes" id="UP000184476">
    <property type="component" value="Unassembled WGS sequence"/>
</dbReference>
<reference evidence="1 2" key="1">
    <citation type="submission" date="2016-11" db="EMBL/GenBank/DDBJ databases">
        <authorList>
            <person name="Jaros S."/>
            <person name="Januszkiewicz K."/>
            <person name="Wedrychowicz H."/>
        </authorList>
    </citation>
    <scope>NUCLEOTIDE SEQUENCE [LARGE SCALE GENOMIC DNA]</scope>
    <source>
        <strain evidence="1 2">DSM 44666</strain>
    </source>
</reference>